<dbReference type="GO" id="GO:0032259">
    <property type="term" value="P:methylation"/>
    <property type="evidence" value="ECO:0007669"/>
    <property type="project" value="UniProtKB-KW"/>
</dbReference>
<evidence type="ECO:0000313" key="2">
    <source>
        <dbReference type="EMBL" id="SER21108.1"/>
    </source>
</evidence>
<sequence>MKIAKISRSLSSPSQWHELRWGRQFQTLISDEIQPWLSKLYGSHFIKIGPLSHSIDTSRCAISHQVRIGNDARQVDLVGDKEKLPVMSKSIDACLITHALAWSKDPHQVLREADRVLVDDGWMILSEFNPFSLLGLVRAWPGLSLKARFYPKSRLIDWLSLLNYEIVSYRATQILPWCSQPGILTRHLPSLGCNHLILARKRTYPLTLAKKRASAQGARLRPAVNVSRQICSLGDHHKADE</sequence>
<dbReference type="EMBL" id="FOGC01000014">
    <property type="protein sequence ID" value="SER21108.1"/>
    <property type="molecule type" value="Genomic_DNA"/>
</dbReference>
<dbReference type="STRING" id="988801.SAMN05216522_11460"/>
<protein>
    <submittedName>
        <fullName evidence="2">Methyltransferase domain-containing protein</fullName>
    </submittedName>
</protein>
<dbReference type="OrthoDB" id="6191410at2"/>
<dbReference type="Proteomes" id="UP000242515">
    <property type="component" value="Unassembled WGS sequence"/>
</dbReference>
<dbReference type="SUPFAM" id="SSF53335">
    <property type="entry name" value="S-adenosyl-L-methionine-dependent methyltransferases"/>
    <property type="match status" value="1"/>
</dbReference>
<accession>A0A1H9MBN6</accession>
<dbReference type="GO" id="GO:0008757">
    <property type="term" value="F:S-adenosylmethionine-dependent methyltransferase activity"/>
    <property type="evidence" value="ECO:0007669"/>
    <property type="project" value="InterPro"/>
</dbReference>
<evidence type="ECO:0000259" key="1">
    <source>
        <dbReference type="Pfam" id="PF08241"/>
    </source>
</evidence>
<organism evidence="2 3">
    <name type="scientific">Rosenbergiella nectarea</name>
    <dbReference type="NCBI Taxonomy" id="988801"/>
    <lineage>
        <taxon>Bacteria</taxon>
        <taxon>Pseudomonadati</taxon>
        <taxon>Pseudomonadota</taxon>
        <taxon>Gammaproteobacteria</taxon>
        <taxon>Enterobacterales</taxon>
        <taxon>Erwiniaceae</taxon>
        <taxon>Rosenbergiella</taxon>
    </lineage>
</organism>
<dbReference type="InterPro" id="IPR029063">
    <property type="entry name" value="SAM-dependent_MTases_sf"/>
</dbReference>
<dbReference type="AlphaFoldDB" id="A0A1H9MBN6"/>
<keyword evidence="2" id="KW-0489">Methyltransferase</keyword>
<name>A0A1H9MBN6_9GAMM</name>
<dbReference type="Pfam" id="PF08241">
    <property type="entry name" value="Methyltransf_11"/>
    <property type="match status" value="1"/>
</dbReference>
<feature type="domain" description="Methyltransferase type 11" evidence="1">
    <location>
        <begin position="75"/>
        <end position="125"/>
    </location>
</feature>
<dbReference type="Gene3D" id="3.40.50.150">
    <property type="entry name" value="Vaccinia Virus protein VP39"/>
    <property type="match status" value="1"/>
</dbReference>
<gene>
    <name evidence="2" type="ORF">SAMN05216522_11460</name>
</gene>
<keyword evidence="3" id="KW-1185">Reference proteome</keyword>
<proteinExistence type="predicted"/>
<dbReference type="InterPro" id="IPR013216">
    <property type="entry name" value="Methyltransf_11"/>
</dbReference>
<keyword evidence="2" id="KW-0808">Transferase</keyword>
<evidence type="ECO:0000313" key="3">
    <source>
        <dbReference type="Proteomes" id="UP000242515"/>
    </source>
</evidence>
<reference evidence="3" key="1">
    <citation type="submission" date="2016-10" db="EMBL/GenBank/DDBJ databases">
        <authorList>
            <person name="Varghese N."/>
            <person name="Submissions S."/>
        </authorList>
    </citation>
    <scope>NUCLEOTIDE SEQUENCE [LARGE SCALE GENOMIC DNA]</scope>
    <source>
        <strain evidence="3">8N4</strain>
    </source>
</reference>
<dbReference type="RefSeq" id="WP_092678077.1">
    <property type="nucleotide sequence ID" value="NZ_FOGC01000014.1"/>
</dbReference>